<dbReference type="Proteomes" id="UP000019151">
    <property type="component" value="Chromosome"/>
</dbReference>
<keyword evidence="3" id="KW-1185">Reference proteome</keyword>
<sequence length="167" mass="17475">MRSTLPPIVLAVATIAIAACTWRDGEPAVRIIPDPAGQRAASLLDAADTAMAHGKPDIARAALASAYGQPTPSPDVAYRVARLADRLDDVGTAARAYRRYLALAPTSPVADSVRTRLLALVSGPMRARIVDPLGVEQLVATGEVEPATDSAPTGAHHPAAKPHRPRR</sequence>
<dbReference type="STRING" id="861299.J421_2422"/>
<dbReference type="InterPro" id="IPR011990">
    <property type="entry name" value="TPR-like_helical_dom_sf"/>
</dbReference>
<dbReference type="InParanoid" id="W0RFS4"/>
<organism evidence="2 3">
    <name type="scientific">Gemmatirosa kalamazoonensis</name>
    <dbReference type="NCBI Taxonomy" id="861299"/>
    <lineage>
        <taxon>Bacteria</taxon>
        <taxon>Pseudomonadati</taxon>
        <taxon>Gemmatimonadota</taxon>
        <taxon>Gemmatimonadia</taxon>
        <taxon>Gemmatimonadales</taxon>
        <taxon>Gemmatimonadaceae</taxon>
        <taxon>Gemmatirosa</taxon>
    </lineage>
</organism>
<dbReference type="KEGG" id="gba:J421_2422"/>
<gene>
    <name evidence="2" type="ORF">J421_2422</name>
</gene>
<evidence type="ECO:0000313" key="3">
    <source>
        <dbReference type="Proteomes" id="UP000019151"/>
    </source>
</evidence>
<dbReference type="SUPFAM" id="SSF48452">
    <property type="entry name" value="TPR-like"/>
    <property type="match status" value="1"/>
</dbReference>
<dbReference type="HOGENOM" id="CLU_1592193_0_0_0"/>
<dbReference type="RefSeq" id="WP_025411436.1">
    <property type="nucleotide sequence ID" value="NZ_CP007128.1"/>
</dbReference>
<feature type="compositionally biased region" description="Basic residues" evidence="1">
    <location>
        <begin position="158"/>
        <end position="167"/>
    </location>
</feature>
<evidence type="ECO:0000313" key="2">
    <source>
        <dbReference type="EMBL" id="AHG89959.1"/>
    </source>
</evidence>
<protein>
    <recommendedName>
        <fullName evidence="4">Tetratricopeptide repeat protein</fullName>
    </recommendedName>
</protein>
<name>W0RFS4_9BACT</name>
<evidence type="ECO:0008006" key="4">
    <source>
        <dbReference type="Google" id="ProtNLM"/>
    </source>
</evidence>
<dbReference type="Gene3D" id="1.25.40.10">
    <property type="entry name" value="Tetratricopeptide repeat domain"/>
    <property type="match status" value="1"/>
</dbReference>
<dbReference type="AlphaFoldDB" id="W0RFS4"/>
<evidence type="ECO:0000256" key="1">
    <source>
        <dbReference type="SAM" id="MobiDB-lite"/>
    </source>
</evidence>
<dbReference type="EMBL" id="CP007128">
    <property type="protein sequence ID" value="AHG89959.1"/>
    <property type="molecule type" value="Genomic_DNA"/>
</dbReference>
<dbReference type="PROSITE" id="PS51257">
    <property type="entry name" value="PROKAR_LIPOPROTEIN"/>
    <property type="match status" value="1"/>
</dbReference>
<reference evidence="2 3" key="1">
    <citation type="journal article" date="2014" name="Genome Announc.">
        <title>Genome Sequence and Methylome of Soil Bacterium Gemmatirosa kalamazoonensis KBS708T, a Member of the Rarely Cultivated Gemmatimonadetes Phylum.</title>
        <authorList>
            <person name="Debruyn J.M."/>
            <person name="Radosevich M."/>
            <person name="Wommack K.E."/>
            <person name="Polson S.W."/>
            <person name="Hauser L.J."/>
            <person name="Fawaz M.N."/>
            <person name="Korlach J."/>
            <person name="Tsai Y.C."/>
        </authorList>
    </citation>
    <scope>NUCLEOTIDE SEQUENCE [LARGE SCALE GENOMIC DNA]</scope>
    <source>
        <strain evidence="2 3">KBS708</strain>
    </source>
</reference>
<accession>W0RFS4</accession>
<feature type="region of interest" description="Disordered" evidence="1">
    <location>
        <begin position="144"/>
        <end position="167"/>
    </location>
</feature>
<proteinExistence type="predicted"/>